<dbReference type="EMBL" id="BAABDQ010000072">
    <property type="protein sequence ID" value="GAA3624185.1"/>
    <property type="molecule type" value="Genomic_DNA"/>
</dbReference>
<keyword evidence="1" id="KW-0812">Transmembrane</keyword>
<comment type="caution">
    <text evidence="2">The sequence shown here is derived from an EMBL/GenBank/DDBJ whole genome shotgun (WGS) entry which is preliminary data.</text>
</comment>
<evidence type="ECO:0008006" key="4">
    <source>
        <dbReference type="Google" id="ProtNLM"/>
    </source>
</evidence>
<feature type="transmembrane region" description="Helical" evidence="1">
    <location>
        <begin position="6"/>
        <end position="22"/>
    </location>
</feature>
<feature type="transmembrane region" description="Helical" evidence="1">
    <location>
        <begin position="56"/>
        <end position="75"/>
    </location>
</feature>
<protein>
    <recommendedName>
        <fullName evidence="4">DUF1453 domain-containing protein</fullName>
    </recommendedName>
</protein>
<keyword evidence="3" id="KW-1185">Reference proteome</keyword>
<evidence type="ECO:0000313" key="3">
    <source>
        <dbReference type="Proteomes" id="UP001500630"/>
    </source>
</evidence>
<keyword evidence="1" id="KW-1133">Transmembrane helix</keyword>
<keyword evidence="1" id="KW-0472">Membrane</keyword>
<proteinExistence type="predicted"/>
<gene>
    <name evidence="2" type="ORF">GCM10022419_132280</name>
</gene>
<organism evidence="2 3">
    <name type="scientific">Nonomuraea rosea</name>
    <dbReference type="NCBI Taxonomy" id="638574"/>
    <lineage>
        <taxon>Bacteria</taxon>
        <taxon>Bacillati</taxon>
        <taxon>Actinomycetota</taxon>
        <taxon>Actinomycetes</taxon>
        <taxon>Streptosporangiales</taxon>
        <taxon>Streptosporangiaceae</taxon>
        <taxon>Nonomuraea</taxon>
    </lineage>
</organism>
<dbReference type="Proteomes" id="UP001500630">
    <property type="component" value="Unassembled WGS sequence"/>
</dbReference>
<feature type="transmembrane region" description="Helical" evidence="1">
    <location>
        <begin position="96"/>
        <end position="115"/>
    </location>
</feature>
<evidence type="ECO:0000313" key="2">
    <source>
        <dbReference type="EMBL" id="GAA3624185.1"/>
    </source>
</evidence>
<dbReference type="RefSeq" id="WP_345580235.1">
    <property type="nucleotide sequence ID" value="NZ_BAABDQ010000072.1"/>
</dbReference>
<evidence type="ECO:0000256" key="1">
    <source>
        <dbReference type="SAM" id="Phobius"/>
    </source>
</evidence>
<sequence length="162" mass="16959">MEPIQIAVLVLFALVIVIYRQSQARPTARSGMLYTSGAVIAVGVVSGGLIDTRHLALSAALFLVEAATAVALGAWRATTVRVWVDSSGVALSKATLWTLLAWLASMAVRVGLYVAGNSLGLILSTGGIMVFIGLTLGTQAYLIARRGRALTGTGKRADSFLR</sequence>
<reference evidence="3" key="1">
    <citation type="journal article" date="2019" name="Int. J. Syst. Evol. Microbiol.">
        <title>The Global Catalogue of Microorganisms (GCM) 10K type strain sequencing project: providing services to taxonomists for standard genome sequencing and annotation.</title>
        <authorList>
            <consortium name="The Broad Institute Genomics Platform"/>
            <consortium name="The Broad Institute Genome Sequencing Center for Infectious Disease"/>
            <person name="Wu L."/>
            <person name="Ma J."/>
        </authorList>
    </citation>
    <scope>NUCLEOTIDE SEQUENCE [LARGE SCALE GENOMIC DNA]</scope>
    <source>
        <strain evidence="3">JCM 17326</strain>
    </source>
</reference>
<feature type="transmembrane region" description="Helical" evidence="1">
    <location>
        <begin position="31"/>
        <end position="50"/>
    </location>
</feature>
<name>A0ABP7A3H9_9ACTN</name>
<accession>A0ABP7A3H9</accession>
<feature type="transmembrane region" description="Helical" evidence="1">
    <location>
        <begin position="121"/>
        <end position="144"/>
    </location>
</feature>